<dbReference type="Proteomes" id="UP001189122">
    <property type="component" value="Unassembled WGS sequence"/>
</dbReference>
<proteinExistence type="predicted"/>
<dbReference type="Pfam" id="PF01535">
    <property type="entry name" value="PPR"/>
    <property type="match status" value="2"/>
</dbReference>
<dbReference type="PANTHER" id="PTHR47937:SF2">
    <property type="entry name" value="PENTATRICOPEPTIDE (PPR) REPEAT-CONTAINING PROTEIN, PF01535'-RELATED"/>
    <property type="match status" value="1"/>
</dbReference>
<dbReference type="Pfam" id="PF13041">
    <property type="entry name" value="PPR_2"/>
    <property type="match status" value="2"/>
</dbReference>
<dbReference type="InterPro" id="IPR011990">
    <property type="entry name" value="TPR-like_helical_dom_sf"/>
</dbReference>
<feature type="region of interest" description="Disordered" evidence="3">
    <location>
        <begin position="64"/>
        <end position="90"/>
    </location>
</feature>
<feature type="repeat" description="PPR" evidence="2">
    <location>
        <begin position="26"/>
        <end position="56"/>
    </location>
</feature>
<dbReference type="InterPro" id="IPR052308">
    <property type="entry name" value="PPR_domain-containing"/>
</dbReference>
<feature type="repeat" description="PPR" evidence="2">
    <location>
        <begin position="96"/>
        <end position="126"/>
    </location>
</feature>
<keyword evidence="1" id="KW-0677">Repeat</keyword>
<evidence type="ECO:0000256" key="2">
    <source>
        <dbReference type="PROSITE-ProRule" id="PRU00708"/>
    </source>
</evidence>
<dbReference type="EMBL" id="CACRZD030000011">
    <property type="protein sequence ID" value="CAA6667777.1"/>
    <property type="molecule type" value="Genomic_DNA"/>
</dbReference>
<dbReference type="EMBL" id="LR743598">
    <property type="protein sequence ID" value="CAA2628529.1"/>
    <property type="molecule type" value="Genomic_DNA"/>
</dbReference>
<dbReference type="Pfam" id="PF12854">
    <property type="entry name" value="PPR_1"/>
    <property type="match status" value="2"/>
</dbReference>
<accession>A0A7I8JC64</accession>
<feature type="repeat" description="PPR" evidence="2">
    <location>
        <begin position="322"/>
        <end position="356"/>
    </location>
</feature>
<evidence type="ECO:0000313" key="4">
    <source>
        <dbReference type="EMBL" id="CAA2628529.1"/>
    </source>
</evidence>
<dbReference type="AlphaFoldDB" id="A0A7I8JC64"/>
<dbReference type="PANTHER" id="PTHR47937">
    <property type="entry name" value="PLASTID TRANSCRIPTIONALLY ACTIVE CHROMOSOME 2-LIKE PROTEIN"/>
    <property type="match status" value="1"/>
</dbReference>
<feature type="repeat" description="PPR" evidence="2">
    <location>
        <begin position="226"/>
        <end position="260"/>
    </location>
</feature>
<feature type="compositionally biased region" description="Polar residues" evidence="3">
    <location>
        <begin position="66"/>
        <end position="77"/>
    </location>
</feature>
<keyword evidence="5" id="KW-1185">Reference proteome</keyword>
<sequence>MFRAGRYEDAVALFHFFFEQSNIVPNVVSYNFLINTHCDAGRVDVAVDVYRHMLANAPFSRRRLPTATSRRGSWGQSHNGGHGLAQGDAEQGHGADSLVYNNLMAGFIDLGNMDKALELFEELRERCLVYDGVVHATLMEGYFKRGMEKEAMESYQSLLDRQFKMNAVTCNTLLEALLKREKVKEAEALFEHMLSAHNPPSFQAMNTDTYNIMVFHRTGTKPCTMDVGCFNNIISKLCERGLIAGAEKLFEEMPAKSVNPDEATYGFLIDAFFRDDREADALRLFEKMISGGESAPRVNVGSYNKVFKELVKVGRAKGLRPDQVSYSILIKGLCLEGSLDRARYLLEEMLRSGTAASPELQEAVMEAFGKGGRMEEMSRLFAERADGAAPLLLGSKLEVDGAETLHQVVIYHLSLLFFINSHRHGCLPFFQSGRYTSS</sequence>
<feature type="repeat" description="PPR" evidence="2">
    <location>
        <begin position="166"/>
        <end position="200"/>
    </location>
</feature>
<dbReference type="Gene3D" id="1.25.40.10">
    <property type="entry name" value="Tetratricopeptide repeat domain"/>
    <property type="match status" value="4"/>
</dbReference>
<feature type="repeat" description="PPR" evidence="2">
    <location>
        <begin position="261"/>
        <end position="295"/>
    </location>
</feature>
<evidence type="ECO:0000256" key="3">
    <source>
        <dbReference type="SAM" id="MobiDB-lite"/>
    </source>
</evidence>
<protein>
    <submittedName>
        <fullName evidence="4">Uncharacterized protein</fullName>
    </submittedName>
</protein>
<organism evidence="4">
    <name type="scientific">Spirodela intermedia</name>
    <name type="common">Intermediate duckweed</name>
    <dbReference type="NCBI Taxonomy" id="51605"/>
    <lineage>
        <taxon>Eukaryota</taxon>
        <taxon>Viridiplantae</taxon>
        <taxon>Streptophyta</taxon>
        <taxon>Embryophyta</taxon>
        <taxon>Tracheophyta</taxon>
        <taxon>Spermatophyta</taxon>
        <taxon>Magnoliopsida</taxon>
        <taxon>Liliopsida</taxon>
        <taxon>Araceae</taxon>
        <taxon>Lemnoideae</taxon>
        <taxon>Spirodela</taxon>
    </lineage>
</organism>
<dbReference type="InterPro" id="IPR002885">
    <property type="entry name" value="PPR_rpt"/>
</dbReference>
<dbReference type="NCBIfam" id="TIGR00756">
    <property type="entry name" value="PPR"/>
    <property type="match status" value="5"/>
</dbReference>
<reference evidence="4 5" key="1">
    <citation type="submission" date="2019-12" db="EMBL/GenBank/DDBJ databases">
        <authorList>
            <person name="Scholz U."/>
            <person name="Mascher M."/>
            <person name="Fiebig A."/>
        </authorList>
    </citation>
    <scope>NUCLEOTIDE SEQUENCE</scope>
</reference>
<dbReference type="SUPFAM" id="SSF48452">
    <property type="entry name" value="TPR-like"/>
    <property type="match status" value="1"/>
</dbReference>
<evidence type="ECO:0000256" key="1">
    <source>
        <dbReference type="ARBA" id="ARBA00022737"/>
    </source>
</evidence>
<dbReference type="PROSITE" id="PS51375">
    <property type="entry name" value="PPR"/>
    <property type="match status" value="6"/>
</dbReference>
<gene>
    <name evidence="4" type="ORF">SI7747_11014171</name>
</gene>
<name>A0A7I8JC64_SPIIN</name>
<evidence type="ECO:0000313" key="5">
    <source>
        <dbReference type="Proteomes" id="UP001189122"/>
    </source>
</evidence>